<dbReference type="Gene3D" id="1.10.10.10">
    <property type="entry name" value="Winged helix-like DNA-binding domain superfamily/Winged helix DNA-binding domain"/>
    <property type="match status" value="1"/>
</dbReference>
<keyword evidence="2" id="KW-0175">Coiled coil</keyword>
<dbReference type="CDD" id="cd00090">
    <property type="entry name" value="HTH_ARSR"/>
    <property type="match status" value="1"/>
</dbReference>
<dbReference type="SMART" id="SM00418">
    <property type="entry name" value="HTH_ARSR"/>
    <property type="match status" value="1"/>
</dbReference>
<feature type="coiled-coil region" evidence="2">
    <location>
        <begin position="153"/>
        <end position="180"/>
    </location>
</feature>
<dbReference type="EMBL" id="CP021434">
    <property type="protein sequence ID" value="ARU61428.1"/>
    <property type="molecule type" value="Genomic_DNA"/>
</dbReference>
<protein>
    <recommendedName>
        <fullName evidence="3">HTH arsR-type domain-containing protein</fullName>
    </recommendedName>
</protein>
<keyword evidence="1" id="KW-0238">DNA-binding</keyword>
<feature type="domain" description="HTH arsR-type" evidence="3">
    <location>
        <begin position="13"/>
        <end position="93"/>
    </location>
</feature>
<dbReference type="InterPro" id="IPR011991">
    <property type="entry name" value="ArsR-like_HTH"/>
</dbReference>
<evidence type="ECO:0000259" key="3">
    <source>
        <dbReference type="SMART" id="SM00418"/>
    </source>
</evidence>
<evidence type="ECO:0000313" key="4">
    <source>
        <dbReference type="EMBL" id="ARU61428.1"/>
    </source>
</evidence>
<dbReference type="InterPro" id="IPR036388">
    <property type="entry name" value="WH-like_DNA-bd_sf"/>
</dbReference>
<dbReference type="InterPro" id="IPR036390">
    <property type="entry name" value="WH_DNA-bd_sf"/>
</dbReference>
<dbReference type="AlphaFoldDB" id="A0A1Y0ILM8"/>
<dbReference type="OrthoDB" id="9788770at2"/>
<dbReference type="RefSeq" id="WP_087456808.1">
    <property type="nucleotide sequence ID" value="NZ_CP021434.1"/>
</dbReference>
<evidence type="ECO:0000256" key="1">
    <source>
        <dbReference type="ARBA" id="ARBA00023125"/>
    </source>
</evidence>
<gene>
    <name evidence="4" type="ORF">CBW65_10745</name>
</gene>
<accession>A0A1Y0ILM8</accession>
<dbReference type="InterPro" id="IPR001845">
    <property type="entry name" value="HTH_ArsR_DNA-bd_dom"/>
</dbReference>
<name>A0A1Y0ILM8_9BACL</name>
<dbReference type="SUPFAM" id="SSF46785">
    <property type="entry name" value="Winged helix' DNA-binding domain"/>
    <property type="match status" value="1"/>
</dbReference>
<dbReference type="KEGG" id="tum:CBW65_10745"/>
<organism evidence="4 5">
    <name type="scientific">Tumebacillus avium</name>
    <dbReference type="NCBI Taxonomy" id="1903704"/>
    <lineage>
        <taxon>Bacteria</taxon>
        <taxon>Bacillati</taxon>
        <taxon>Bacillota</taxon>
        <taxon>Bacilli</taxon>
        <taxon>Bacillales</taxon>
        <taxon>Alicyclobacillaceae</taxon>
        <taxon>Tumebacillus</taxon>
    </lineage>
</organism>
<reference evidence="5" key="1">
    <citation type="submission" date="2017-05" db="EMBL/GenBank/DDBJ databases">
        <authorList>
            <person name="Sung H."/>
        </authorList>
    </citation>
    <scope>NUCLEOTIDE SEQUENCE [LARGE SCALE GENOMIC DNA]</scope>
    <source>
        <strain evidence="5">AR23208</strain>
    </source>
</reference>
<dbReference type="GO" id="GO:0003677">
    <property type="term" value="F:DNA binding"/>
    <property type="evidence" value="ECO:0007669"/>
    <property type="project" value="UniProtKB-KW"/>
</dbReference>
<dbReference type="Proteomes" id="UP000195437">
    <property type="component" value="Chromosome"/>
</dbReference>
<proteinExistence type="predicted"/>
<sequence length="196" mass="22962">MNQDSVYEVTSLEQMKALSNKLRVQILNQFDDEPRTSKQLADLLGLPASKVHYHVRELHRTGLLLLVETREKGGVIEKYYLPVAKQIRIALQESDAFNNEERTVRYEMGRAFVDEYLNAYQKSLQLIDQLHTAGQPTEGRGPVTSMGWLYLTDEQQQEVRKELKELLQTWEQRYSQQEKTDETRAWRAFLSLFPEL</sequence>
<keyword evidence="5" id="KW-1185">Reference proteome</keyword>
<evidence type="ECO:0000313" key="5">
    <source>
        <dbReference type="Proteomes" id="UP000195437"/>
    </source>
</evidence>
<dbReference type="Pfam" id="PF12840">
    <property type="entry name" value="HTH_20"/>
    <property type="match status" value="1"/>
</dbReference>
<dbReference type="GO" id="GO:0003700">
    <property type="term" value="F:DNA-binding transcription factor activity"/>
    <property type="evidence" value="ECO:0007669"/>
    <property type="project" value="InterPro"/>
</dbReference>
<evidence type="ECO:0000256" key="2">
    <source>
        <dbReference type="SAM" id="Coils"/>
    </source>
</evidence>